<feature type="domain" description="Gamma-glutamylcyclotransferase AIG2-like" evidence="1">
    <location>
        <begin position="11"/>
        <end position="113"/>
    </location>
</feature>
<dbReference type="InterPro" id="IPR013024">
    <property type="entry name" value="GGCT-like"/>
</dbReference>
<dbReference type="CDD" id="cd06661">
    <property type="entry name" value="GGCT_like"/>
    <property type="match status" value="1"/>
</dbReference>
<sequence>MNSELNTDSRLFVYGTLAPGRANQHVLANLAGEWHPARVKGKLVEKGWGAAQGYPGIILDERAGSVSGFLFQSASLIDHWQVLDDFEGAGYQRVKNNVWLEDGSVLQAFVYELSES</sequence>
<organism evidence="2 3">
    <name type="scientific">Aliikangiella marina</name>
    <dbReference type="NCBI Taxonomy" id="1712262"/>
    <lineage>
        <taxon>Bacteria</taxon>
        <taxon>Pseudomonadati</taxon>
        <taxon>Pseudomonadota</taxon>
        <taxon>Gammaproteobacteria</taxon>
        <taxon>Oceanospirillales</taxon>
        <taxon>Pleioneaceae</taxon>
        <taxon>Aliikangiella</taxon>
    </lineage>
</organism>
<dbReference type="GO" id="GO:0016740">
    <property type="term" value="F:transferase activity"/>
    <property type="evidence" value="ECO:0007669"/>
    <property type="project" value="UniProtKB-KW"/>
</dbReference>
<dbReference type="EMBL" id="VIKR01000002">
    <property type="protein sequence ID" value="TQV75143.1"/>
    <property type="molecule type" value="Genomic_DNA"/>
</dbReference>
<comment type="caution">
    <text evidence="2">The sequence shown here is derived from an EMBL/GenBank/DDBJ whole genome shotgun (WGS) entry which is preliminary data.</text>
</comment>
<dbReference type="OrthoDB" id="5070127at2"/>
<dbReference type="Gene3D" id="3.10.490.10">
    <property type="entry name" value="Gamma-glutamyl cyclotransferase-like"/>
    <property type="match status" value="1"/>
</dbReference>
<reference evidence="2 3" key="1">
    <citation type="submission" date="2019-06" db="EMBL/GenBank/DDBJ databases">
        <title>Draft genome of Aliikangiella marina GYP-15.</title>
        <authorList>
            <person name="Wang G."/>
        </authorList>
    </citation>
    <scope>NUCLEOTIDE SEQUENCE [LARGE SCALE GENOMIC DNA]</scope>
    <source>
        <strain evidence="2 3">GYP-15</strain>
    </source>
</reference>
<dbReference type="RefSeq" id="WP_142941760.1">
    <property type="nucleotide sequence ID" value="NZ_VIKR01000002.1"/>
</dbReference>
<dbReference type="AlphaFoldDB" id="A0A545TD41"/>
<proteinExistence type="predicted"/>
<dbReference type="InterPro" id="IPR009288">
    <property type="entry name" value="AIG2-like_dom"/>
</dbReference>
<evidence type="ECO:0000259" key="1">
    <source>
        <dbReference type="Pfam" id="PF06094"/>
    </source>
</evidence>
<evidence type="ECO:0000313" key="2">
    <source>
        <dbReference type="EMBL" id="TQV75143.1"/>
    </source>
</evidence>
<keyword evidence="2" id="KW-0808">Transferase</keyword>
<accession>A0A545TD41</accession>
<gene>
    <name evidence="2" type="ORF">FLL45_09400</name>
</gene>
<keyword evidence="3" id="KW-1185">Reference proteome</keyword>
<dbReference type="InterPro" id="IPR036568">
    <property type="entry name" value="GGCT-like_sf"/>
</dbReference>
<protein>
    <submittedName>
        <fullName evidence="2">Gamma-glutamylcyclotransferase</fullName>
    </submittedName>
</protein>
<dbReference type="SUPFAM" id="SSF110857">
    <property type="entry name" value="Gamma-glutamyl cyclotransferase-like"/>
    <property type="match status" value="1"/>
</dbReference>
<evidence type="ECO:0000313" key="3">
    <source>
        <dbReference type="Proteomes" id="UP000317839"/>
    </source>
</evidence>
<dbReference type="Pfam" id="PF06094">
    <property type="entry name" value="GGACT"/>
    <property type="match status" value="1"/>
</dbReference>
<dbReference type="Proteomes" id="UP000317839">
    <property type="component" value="Unassembled WGS sequence"/>
</dbReference>
<name>A0A545TD41_9GAMM</name>